<dbReference type="EMBL" id="JACBAF010002130">
    <property type="protein sequence ID" value="KAF7166809.1"/>
    <property type="molecule type" value="Genomic_DNA"/>
</dbReference>
<feature type="compositionally biased region" description="Polar residues" evidence="2">
    <location>
        <begin position="496"/>
        <end position="507"/>
    </location>
</feature>
<dbReference type="SMART" id="SM00355">
    <property type="entry name" value="ZnF_C2H2"/>
    <property type="match status" value="2"/>
</dbReference>
<feature type="region of interest" description="Disordered" evidence="2">
    <location>
        <begin position="445"/>
        <end position="530"/>
    </location>
</feature>
<feature type="compositionally biased region" description="Basic and acidic residues" evidence="2">
    <location>
        <begin position="167"/>
        <end position="180"/>
    </location>
</feature>
<dbReference type="PROSITE" id="PS00028">
    <property type="entry name" value="ZINC_FINGER_C2H2_1"/>
    <property type="match status" value="1"/>
</dbReference>
<keyword evidence="1" id="KW-0479">Metal-binding</keyword>
<feature type="region of interest" description="Disordered" evidence="2">
    <location>
        <begin position="48"/>
        <end position="69"/>
    </location>
</feature>
<dbReference type="Proteomes" id="UP000662466">
    <property type="component" value="Unassembled WGS sequence"/>
</dbReference>
<dbReference type="PROSITE" id="PS50157">
    <property type="entry name" value="ZINC_FINGER_C2H2_2"/>
    <property type="match status" value="1"/>
</dbReference>
<evidence type="ECO:0000256" key="1">
    <source>
        <dbReference type="PROSITE-ProRule" id="PRU00042"/>
    </source>
</evidence>
<feature type="compositionally biased region" description="Basic and acidic residues" evidence="2">
    <location>
        <begin position="91"/>
        <end position="111"/>
    </location>
</feature>
<proteinExistence type="predicted"/>
<organism evidence="4 5">
    <name type="scientific">Aspergillus hiratsukae</name>
    <dbReference type="NCBI Taxonomy" id="1194566"/>
    <lineage>
        <taxon>Eukaryota</taxon>
        <taxon>Fungi</taxon>
        <taxon>Dikarya</taxon>
        <taxon>Ascomycota</taxon>
        <taxon>Pezizomycotina</taxon>
        <taxon>Eurotiomycetes</taxon>
        <taxon>Eurotiomycetidae</taxon>
        <taxon>Eurotiales</taxon>
        <taxon>Aspergillaceae</taxon>
        <taxon>Aspergillus</taxon>
        <taxon>Aspergillus subgen. Fumigati</taxon>
    </lineage>
</organism>
<keyword evidence="1" id="KW-0863">Zinc-finger</keyword>
<dbReference type="Pfam" id="PF26082">
    <property type="entry name" value="zf-C2H2_AcuF"/>
    <property type="match status" value="1"/>
</dbReference>
<dbReference type="Gene3D" id="3.30.160.60">
    <property type="entry name" value="Classic Zinc Finger"/>
    <property type="match status" value="1"/>
</dbReference>
<evidence type="ECO:0000313" key="5">
    <source>
        <dbReference type="Proteomes" id="UP000662466"/>
    </source>
</evidence>
<reference evidence="4" key="1">
    <citation type="submission" date="2020-06" db="EMBL/GenBank/DDBJ databases">
        <title>Draft genome sequences of strains closely related to Aspergillus parafelis and Aspergillus hiratsukae.</title>
        <authorList>
            <person name="Dos Santos R.A.C."/>
            <person name="Rivero-Menendez O."/>
            <person name="Steenwyk J.L."/>
            <person name="Mead M.E."/>
            <person name="Goldman G.H."/>
            <person name="Alastruey-Izquierdo A."/>
            <person name="Rokas A."/>
        </authorList>
    </citation>
    <scope>NUCLEOTIDE SEQUENCE</scope>
    <source>
        <strain evidence="4">CNM-CM6106</strain>
    </source>
</reference>
<protein>
    <recommendedName>
        <fullName evidence="3">C2H2-type domain-containing protein</fullName>
    </recommendedName>
</protein>
<keyword evidence="1" id="KW-0862">Zinc</keyword>
<feature type="compositionally biased region" description="Basic and acidic residues" evidence="2">
    <location>
        <begin position="121"/>
        <end position="131"/>
    </location>
</feature>
<dbReference type="InterPro" id="IPR013087">
    <property type="entry name" value="Znf_C2H2_type"/>
</dbReference>
<name>A0A8H6Q6V0_9EURO</name>
<evidence type="ECO:0000259" key="3">
    <source>
        <dbReference type="PROSITE" id="PS50157"/>
    </source>
</evidence>
<accession>A0A8H6Q6V0</accession>
<gene>
    <name evidence="4" type="ORF">CNMCM6106_002507</name>
</gene>
<sequence>MQKQTQAFPHRVNGPDSNSSSMPFEAKSMIYSSSANFFPHSATHLSLPATAGSPPRTPYYTQEHEKPNIGPNLRPFSQMPSESTTSVRHITFDHPGHEHGQTGTFRERPADDQSGWPTLDNHSRSETHDLTIKSLLNPSPSPPADNQSSNTCDVTTKSPLNPPSSGHHTEFAQGNEDKPNSSRSEAIFQDLLSIAKLLIPSKSTPETSLPNTKYKCIKCSGQYSSRFTLRRHFETTHLLRIWFTCPECPSFRAFEEDELRNHVTYFHFRGLTQDDIDACSNPVVPPVTLEEHMQDPTRRAVTAPDPQLRTLEQTLDSFKSRIIQEFPKLTPSLVDRLARAQLRRFGIVVENMENHAADLGSCKAGDGCFTKSLPSQIIKASQGRTIITTPYSLPLEKLPSKFECPYCLQIQEIRTSLDWRDHFGMAWYTVPFKCLALRRKPFGRKALGHNGTSRAGLSDDDLTSLTDMPTTEEERTCTKSHSTAPRVETPLPTASGVPQTPNVTSRASPEVDRQASLDPHSGNRLSEASSTVISLTPLLTPIDKENTSLHTVNPTTGALSGDDVSAFGANLDEAPLGERRPESWQMWCRKNLNLADGASSPLY</sequence>
<feature type="compositionally biased region" description="Polar residues" evidence="2">
    <location>
        <begin position="134"/>
        <end position="166"/>
    </location>
</feature>
<dbReference type="InterPro" id="IPR058925">
    <property type="entry name" value="zf-C2H2_AcuF"/>
</dbReference>
<feature type="domain" description="C2H2-type" evidence="3">
    <location>
        <begin position="214"/>
        <end position="237"/>
    </location>
</feature>
<evidence type="ECO:0000256" key="2">
    <source>
        <dbReference type="SAM" id="MobiDB-lite"/>
    </source>
</evidence>
<evidence type="ECO:0000313" key="4">
    <source>
        <dbReference type="EMBL" id="KAF7166809.1"/>
    </source>
</evidence>
<comment type="caution">
    <text evidence="4">The sequence shown here is derived from an EMBL/GenBank/DDBJ whole genome shotgun (WGS) entry which is preliminary data.</text>
</comment>
<dbReference type="AlphaFoldDB" id="A0A8H6Q6V0"/>
<feature type="region of interest" description="Disordered" evidence="2">
    <location>
        <begin position="91"/>
        <end position="182"/>
    </location>
</feature>
<feature type="region of interest" description="Disordered" evidence="2">
    <location>
        <begin position="1"/>
        <end position="23"/>
    </location>
</feature>
<dbReference type="GO" id="GO:0008270">
    <property type="term" value="F:zinc ion binding"/>
    <property type="evidence" value="ECO:0007669"/>
    <property type="project" value="UniProtKB-KW"/>
</dbReference>